<gene>
    <name evidence="3" type="ORF">Q31a_39960</name>
</gene>
<reference evidence="3 4" key="1">
    <citation type="submission" date="2019-02" db="EMBL/GenBank/DDBJ databases">
        <title>Deep-cultivation of Planctomycetes and their phenomic and genomic characterization uncovers novel biology.</title>
        <authorList>
            <person name="Wiegand S."/>
            <person name="Jogler M."/>
            <person name="Boedeker C."/>
            <person name="Pinto D."/>
            <person name="Vollmers J."/>
            <person name="Rivas-Marin E."/>
            <person name="Kohn T."/>
            <person name="Peeters S.H."/>
            <person name="Heuer A."/>
            <person name="Rast P."/>
            <person name="Oberbeckmann S."/>
            <person name="Bunk B."/>
            <person name="Jeske O."/>
            <person name="Meyerdierks A."/>
            <person name="Storesund J.E."/>
            <person name="Kallscheuer N."/>
            <person name="Luecker S."/>
            <person name="Lage O.M."/>
            <person name="Pohl T."/>
            <person name="Merkel B.J."/>
            <person name="Hornburger P."/>
            <person name="Mueller R.-W."/>
            <person name="Bruemmer F."/>
            <person name="Labrenz M."/>
            <person name="Spormann A.M."/>
            <person name="Op den Camp H."/>
            <person name="Overmann J."/>
            <person name="Amann R."/>
            <person name="Jetten M.S.M."/>
            <person name="Mascher T."/>
            <person name="Medema M.H."/>
            <person name="Devos D.P."/>
            <person name="Kaster A.-K."/>
            <person name="Ovreas L."/>
            <person name="Rohde M."/>
            <person name="Galperin M.Y."/>
            <person name="Jogler C."/>
        </authorList>
    </citation>
    <scope>NUCLEOTIDE SEQUENCE [LARGE SCALE GENOMIC DNA]</scope>
    <source>
        <strain evidence="3 4">Q31a</strain>
    </source>
</reference>
<evidence type="ECO:0000313" key="3">
    <source>
        <dbReference type="EMBL" id="QDV25669.1"/>
    </source>
</evidence>
<proteinExistence type="predicted"/>
<dbReference type="AlphaFoldDB" id="A0A518GAS1"/>
<dbReference type="InterPro" id="IPR011446">
    <property type="entry name" value="BBP7"/>
</dbReference>
<name>A0A518GAS1_9BACT</name>
<accession>A0A518GAS1</accession>
<evidence type="ECO:0000256" key="2">
    <source>
        <dbReference type="SAM" id="SignalP"/>
    </source>
</evidence>
<dbReference type="Pfam" id="PF07585">
    <property type="entry name" value="BBP7"/>
    <property type="match status" value="1"/>
</dbReference>
<keyword evidence="2" id="KW-0732">Signal</keyword>
<feature type="region of interest" description="Disordered" evidence="1">
    <location>
        <begin position="28"/>
        <end position="65"/>
    </location>
</feature>
<feature type="signal peptide" evidence="2">
    <location>
        <begin position="1"/>
        <end position="23"/>
    </location>
</feature>
<evidence type="ECO:0000256" key="1">
    <source>
        <dbReference type="SAM" id="MobiDB-lite"/>
    </source>
</evidence>
<protein>
    <submittedName>
        <fullName evidence="3">Uncharacterized protein</fullName>
    </submittedName>
</protein>
<feature type="chain" id="PRO_5021798450" evidence="2">
    <location>
        <begin position="24"/>
        <end position="493"/>
    </location>
</feature>
<dbReference type="EMBL" id="CP036298">
    <property type="protein sequence ID" value="QDV25669.1"/>
    <property type="molecule type" value="Genomic_DNA"/>
</dbReference>
<dbReference type="KEGG" id="ahel:Q31a_39960"/>
<evidence type="ECO:0000313" key="4">
    <source>
        <dbReference type="Proteomes" id="UP000318017"/>
    </source>
</evidence>
<dbReference type="RefSeq" id="WP_197355384.1">
    <property type="nucleotide sequence ID" value="NZ_CP036298.1"/>
</dbReference>
<sequence precursor="true">MLQRLIASVVMIFSLMASMPVMGQSYQGASSARRPQAAPRTGVPSRWQGKPSESRPSRRPVTTASHVSADYVVEGDIIADGGDYYDSGCSSCGGGGCSTCTSGGGQLGEGYCDSCNVPNRFCICFPAHGWVQAEYLNWSQDGMNLPALVSTSPDGTARANAGVLGNTGSILYGGSNNYQDDDRSGFRIRFGFWLSSFPGLGVEGEYVGLGEETESYYRNSAGSPILARPFFNVQDGQNDSELVAFPGVLNGNIGITTTSEFNGAAFRFRRQLCCSNGCAYSPLVCQTVPTSSRWDATLGYRFWQLDESLTATENLRTTGTGTTDTFAITDRFETLNQFNGVELGVLWQGRRGMWSLDGLMRLGIGNVKQTVNITGSSLINEGGVSTAYNSGFLAQRSNIAGYSQENFTMVPELGATLGYQMTRRLRVTAGYSAIYWGSVVRPGDQVDLDVNPLLLPPEQATPVVANGALRPQFQFVETDYWVQGLSFGADFRW</sequence>
<keyword evidence="4" id="KW-1185">Reference proteome</keyword>
<organism evidence="3 4">
    <name type="scientific">Aureliella helgolandensis</name>
    <dbReference type="NCBI Taxonomy" id="2527968"/>
    <lineage>
        <taxon>Bacteria</taxon>
        <taxon>Pseudomonadati</taxon>
        <taxon>Planctomycetota</taxon>
        <taxon>Planctomycetia</taxon>
        <taxon>Pirellulales</taxon>
        <taxon>Pirellulaceae</taxon>
        <taxon>Aureliella</taxon>
    </lineage>
</organism>
<feature type="compositionally biased region" description="Low complexity" evidence="1">
    <location>
        <begin position="29"/>
        <end position="40"/>
    </location>
</feature>
<dbReference type="Proteomes" id="UP000318017">
    <property type="component" value="Chromosome"/>
</dbReference>